<evidence type="ECO:0000256" key="2">
    <source>
        <dbReference type="ARBA" id="ARBA00022801"/>
    </source>
</evidence>
<dbReference type="GO" id="GO:0005737">
    <property type="term" value="C:cytoplasm"/>
    <property type="evidence" value="ECO:0007669"/>
    <property type="project" value="TreeGrafter"/>
</dbReference>
<keyword evidence="2" id="KW-0378">Hydrolase</keyword>
<dbReference type="SUPFAM" id="SSF53927">
    <property type="entry name" value="Cytidine deaminase-like"/>
    <property type="match status" value="1"/>
</dbReference>
<dbReference type="InterPro" id="IPR016192">
    <property type="entry name" value="APOBEC/CMP_deaminase_Zn-bd"/>
</dbReference>
<dbReference type="AlphaFoldDB" id="A0A8B9RYT5"/>
<reference evidence="3" key="1">
    <citation type="submission" date="2025-08" db="UniProtKB">
        <authorList>
            <consortium name="Ensembl"/>
        </authorList>
    </citation>
    <scope>IDENTIFICATION</scope>
</reference>
<dbReference type="InterPro" id="IPR050610">
    <property type="entry name" value="APOBEC_Cyt_Deaminase"/>
</dbReference>
<organism evidence="3 4">
    <name type="scientific">Accipiter nisus</name>
    <name type="common">Eurasian sparrowhawk</name>
    <dbReference type="NCBI Taxonomy" id="211598"/>
    <lineage>
        <taxon>Eukaryota</taxon>
        <taxon>Metazoa</taxon>
        <taxon>Chordata</taxon>
        <taxon>Craniata</taxon>
        <taxon>Vertebrata</taxon>
        <taxon>Euteleostomi</taxon>
        <taxon>Archelosauria</taxon>
        <taxon>Archosauria</taxon>
        <taxon>Dinosauria</taxon>
        <taxon>Saurischia</taxon>
        <taxon>Theropoda</taxon>
        <taxon>Coelurosauria</taxon>
        <taxon>Aves</taxon>
        <taxon>Neognathae</taxon>
        <taxon>Neoaves</taxon>
        <taxon>Telluraves</taxon>
        <taxon>Accipitrimorphae</taxon>
        <taxon>Accipitriformes</taxon>
        <taxon>Accipitridae</taxon>
        <taxon>Accipitrinae</taxon>
        <taxon>Accipiter</taxon>
    </lineage>
</organism>
<proteinExistence type="predicted"/>
<dbReference type="Gene3D" id="3.40.140.10">
    <property type="entry name" value="Cytidine Deaminase, domain 2"/>
    <property type="match status" value="1"/>
</dbReference>
<keyword evidence="1" id="KW-0479">Metal-binding</keyword>
<evidence type="ECO:0000313" key="3">
    <source>
        <dbReference type="Ensembl" id="ENSANIP00000020738.1"/>
    </source>
</evidence>
<dbReference type="PROSITE" id="PS00903">
    <property type="entry name" value="CYT_DCMP_DEAMINASES_1"/>
    <property type="match status" value="1"/>
</dbReference>
<protein>
    <recommendedName>
        <fullName evidence="5">C-&gt;U-editing enzyme APOBEC-1</fullName>
    </recommendedName>
</protein>
<dbReference type="GO" id="GO:0004126">
    <property type="term" value="F:cytidine deaminase activity"/>
    <property type="evidence" value="ECO:0007669"/>
    <property type="project" value="TreeGrafter"/>
</dbReference>
<evidence type="ECO:0008006" key="5">
    <source>
        <dbReference type="Google" id="ProtNLM"/>
    </source>
</evidence>
<reference evidence="3" key="2">
    <citation type="submission" date="2025-09" db="UniProtKB">
        <authorList>
            <consortium name="Ensembl"/>
        </authorList>
    </citation>
    <scope>IDENTIFICATION</scope>
</reference>
<dbReference type="Ensembl" id="ENSANIT00000021427.1">
    <property type="protein sequence ID" value="ENSANIP00000020738.1"/>
    <property type="gene ID" value="ENSANIG00000014104.1"/>
</dbReference>
<dbReference type="GO" id="GO:0008270">
    <property type="term" value="F:zinc ion binding"/>
    <property type="evidence" value="ECO:0007669"/>
    <property type="project" value="InterPro"/>
</dbReference>
<dbReference type="Pfam" id="PF18750">
    <property type="entry name" value="SNAD4"/>
    <property type="match status" value="1"/>
</dbReference>
<evidence type="ECO:0000256" key="1">
    <source>
        <dbReference type="ARBA" id="ARBA00022723"/>
    </source>
</evidence>
<dbReference type="PANTHER" id="PTHR13857:SF26">
    <property type="entry name" value="C-U-EDITING ENZYME APOBEC-1"/>
    <property type="match status" value="1"/>
</dbReference>
<keyword evidence="4" id="KW-1185">Reference proteome</keyword>
<dbReference type="GO" id="GO:0016554">
    <property type="term" value="P:cytidine to uridine editing"/>
    <property type="evidence" value="ECO:0007669"/>
    <property type="project" value="TreeGrafter"/>
</dbReference>
<dbReference type="Proteomes" id="UP000694541">
    <property type="component" value="Unplaced"/>
</dbReference>
<accession>A0A8B9RYT5</accession>
<sequence length="247" mass="28663">MYKKKLKGRATENKVVTSHSLKFLFCFSMYVSKKALKNHFDPRNAPRDTYLLCKLQWGETGTPWIHWVRKDRYHAEVYFMEKIFKMKRSNNYVNCSITWYLSWSPCADCCHKILKFLEKHSNVSIDIHVARVYYAEDEEVRQGLKNLVSLAEVTIAVMKMKGKVSRALWDWEGVNWWALCMGESVMGLLLCSACCPGSLGAYPSSFSDCHIQKKDVQISQEKGDRTLSNQTCMKIFPCLETPSFRHS</sequence>
<evidence type="ECO:0000313" key="4">
    <source>
        <dbReference type="Proteomes" id="UP000694541"/>
    </source>
</evidence>
<dbReference type="InterPro" id="IPR016193">
    <property type="entry name" value="Cytidine_deaminase-like"/>
</dbReference>
<name>A0A8B9RYT5_9AVES</name>
<dbReference type="PANTHER" id="PTHR13857">
    <property type="entry name" value="MRNA EDITING ENZYME"/>
    <property type="match status" value="1"/>
</dbReference>
<dbReference type="GO" id="GO:0005634">
    <property type="term" value="C:nucleus"/>
    <property type="evidence" value="ECO:0007669"/>
    <property type="project" value="TreeGrafter"/>
</dbReference>
<dbReference type="GO" id="GO:0003723">
    <property type="term" value="F:RNA binding"/>
    <property type="evidence" value="ECO:0007669"/>
    <property type="project" value="TreeGrafter"/>
</dbReference>